<dbReference type="Gene3D" id="3.40.50.150">
    <property type="entry name" value="Vaccinia Virus protein VP39"/>
    <property type="match status" value="1"/>
</dbReference>
<dbReference type="CDD" id="cd02440">
    <property type="entry name" value="AdoMet_MTases"/>
    <property type="match status" value="1"/>
</dbReference>
<name>A0A5N0EDK0_9NOCA</name>
<reference evidence="4 5" key="1">
    <citation type="submission" date="2019-09" db="EMBL/GenBank/DDBJ databases">
        <authorList>
            <person name="Wang X."/>
        </authorList>
    </citation>
    <scope>NUCLEOTIDE SEQUENCE [LARGE SCALE GENOMIC DNA]</scope>
    <source>
        <strain evidence="4 5">CICC 11023</strain>
    </source>
</reference>
<dbReference type="PANTHER" id="PTHR44942:SF4">
    <property type="entry name" value="METHYLTRANSFERASE TYPE 11 DOMAIN-CONTAINING PROTEIN"/>
    <property type="match status" value="1"/>
</dbReference>
<evidence type="ECO:0000256" key="1">
    <source>
        <dbReference type="ARBA" id="ARBA00022603"/>
    </source>
</evidence>
<dbReference type="GO" id="GO:0032259">
    <property type="term" value="P:methylation"/>
    <property type="evidence" value="ECO:0007669"/>
    <property type="project" value="UniProtKB-KW"/>
</dbReference>
<gene>
    <name evidence="4" type="ORF">F3087_17705</name>
</gene>
<dbReference type="SUPFAM" id="SSF53335">
    <property type="entry name" value="S-adenosyl-L-methionine-dependent methyltransferases"/>
    <property type="match status" value="1"/>
</dbReference>
<evidence type="ECO:0000313" key="5">
    <source>
        <dbReference type="Proteomes" id="UP000323876"/>
    </source>
</evidence>
<keyword evidence="1 4" id="KW-0489">Methyltransferase</keyword>
<dbReference type="OrthoDB" id="9797252at2"/>
<dbReference type="InterPro" id="IPR041698">
    <property type="entry name" value="Methyltransf_25"/>
</dbReference>
<dbReference type="Proteomes" id="UP000323876">
    <property type="component" value="Unassembled WGS sequence"/>
</dbReference>
<dbReference type="Pfam" id="PF13649">
    <property type="entry name" value="Methyltransf_25"/>
    <property type="match status" value="1"/>
</dbReference>
<protein>
    <submittedName>
        <fullName evidence="4">Class I SAM-dependent methyltransferase</fullName>
    </submittedName>
</protein>
<organism evidence="4 5">
    <name type="scientific">Nocardia colli</name>
    <dbReference type="NCBI Taxonomy" id="2545717"/>
    <lineage>
        <taxon>Bacteria</taxon>
        <taxon>Bacillati</taxon>
        <taxon>Actinomycetota</taxon>
        <taxon>Actinomycetes</taxon>
        <taxon>Mycobacteriales</taxon>
        <taxon>Nocardiaceae</taxon>
        <taxon>Nocardia</taxon>
    </lineage>
</organism>
<evidence type="ECO:0000256" key="2">
    <source>
        <dbReference type="ARBA" id="ARBA00022679"/>
    </source>
</evidence>
<dbReference type="EMBL" id="VXLC01000006">
    <property type="protein sequence ID" value="KAA8887517.1"/>
    <property type="molecule type" value="Genomic_DNA"/>
</dbReference>
<keyword evidence="2 4" id="KW-0808">Transferase</keyword>
<dbReference type="InterPro" id="IPR051052">
    <property type="entry name" value="Diverse_substrate_MTase"/>
</dbReference>
<dbReference type="InterPro" id="IPR029063">
    <property type="entry name" value="SAM-dependent_MTases_sf"/>
</dbReference>
<dbReference type="PANTHER" id="PTHR44942">
    <property type="entry name" value="METHYLTRANSF_11 DOMAIN-CONTAINING PROTEIN"/>
    <property type="match status" value="1"/>
</dbReference>
<evidence type="ECO:0000313" key="4">
    <source>
        <dbReference type="EMBL" id="KAA8887517.1"/>
    </source>
</evidence>
<accession>A0A5N0EDK0</accession>
<comment type="caution">
    <text evidence="4">The sequence shown here is derived from an EMBL/GenBank/DDBJ whole genome shotgun (WGS) entry which is preliminary data.</text>
</comment>
<dbReference type="GO" id="GO:0008168">
    <property type="term" value="F:methyltransferase activity"/>
    <property type="evidence" value="ECO:0007669"/>
    <property type="project" value="UniProtKB-KW"/>
</dbReference>
<proteinExistence type="predicted"/>
<sequence length="274" mass="29679">MPTIPSGQPPLPQQESHRAREIAESFGVDAERYDRSRPRYPEAMVQAIIAAGPGRDVLDVGIGTGIVARQFHAAGCHVVGVEPDERMAEFARRGGTEVEVSTFETWDPAGRTFDLVVAGQAWHWVDTVAGAAKAAEVLRPGGVLAPFWNVSQPPPELERAFADVFRRLVPDSPVGRIPTGSALQLYASMCDKTSDGIRQSGAFGEPQQQQFQWEQQYTRDEWLEYSATTGATTRLPQPLLDQVLAGLGTAIDAAGGTFTVQYTAAMVTAVRKIS</sequence>
<dbReference type="RefSeq" id="WP_150403091.1">
    <property type="nucleotide sequence ID" value="NZ_VXLC01000006.1"/>
</dbReference>
<evidence type="ECO:0000259" key="3">
    <source>
        <dbReference type="Pfam" id="PF13649"/>
    </source>
</evidence>
<keyword evidence="5" id="KW-1185">Reference proteome</keyword>
<dbReference type="AlphaFoldDB" id="A0A5N0EDK0"/>
<feature type="domain" description="Methyltransferase" evidence="3">
    <location>
        <begin position="57"/>
        <end position="142"/>
    </location>
</feature>